<gene>
    <name evidence="2" type="ORF">B0T22DRAFT_447362</name>
</gene>
<proteinExistence type="predicted"/>
<reference evidence="2" key="2">
    <citation type="submission" date="2023-06" db="EMBL/GenBank/DDBJ databases">
        <authorList>
            <consortium name="Lawrence Berkeley National Laboratory"/>
            <person name="Haridas S."/>
            <person name="Hensen N."/>
            <person name="Bonometti L."/>
            <person name="Westerberg I."/>
            <person name="Brannstrom I.O."/>
            <person name="Guillou S."/>
            <person name="Cros-Aarteil S."/>
            <person name="Calhoun S."/>
            <person name="Kuo A."/>
            <person name="Mondo S."/>
            <person name="Pangilinan J."/>
            <person name="Riley R."/>
            <person name="Labutti K."/>
            <person name="Andreopoulos B."/>
            <person name="Lipzen A."/>
            <person name="Chen C."/>
            <person name="Yanf M."/>
            <person name="Daum C."/>
            <person name="Ng V."/>
            <person name="Clum A."/>
            <person name="Steindorff A."/>
            <person name="Ohm R."/>
            <person name="Martin F."/>
            <person name="Silar P."/>
            <person name="Natvig D."/>
            <person name="Lalanne C."/>
            <person name="Gautier V."/>
            <person name="Ament-Velasquez S.L."/>
            <person name="Kruys A."/>
            <person name="Hutchinson M.I."/>
            <person name="Powell A.J."/>
            <person name="Barry K."/>
            <person name="Miller A.N."/>
            <person name="Grigoriev I.V."/>
            <person name="Debuchy R."/>
            <person name="Gladieux P."/>
            <person name="Thoren M.H."/>
            <person name="Johannesson H."/>
        </authorList>
    </citation>
    <scope>NUCLEOTIDE SEQUENCE</scope>
    <source>
        <strain evidence="2">CBS 314.62</strain>
    </source>
</reference>
<sequence>MLIVWVLWFGFCVVRWFSFSFSFFCELVFVGCCRGCWFVVLLQAMWKSGKKEAAAGKGPFVLLLFVSMIFLFKLYPLSSLTPVVIHGCPVFYF</sequence>
<comment type="caution">
    <text evidence="2">The sequence shown here is derived from an EMBL/GenBank/DDBJ whole genome shotgun (WGS) entry which is preliminary data.</text>
</comment>
<name>A0AAE0XFK9_9PEZI</name>
<dbReference type="EMBL" id="JAULSO010000001">
    <property type="protein sequence ID" value="KAK3692478.1"/>
    <property type="molecule type" value="Genomic_DNA"/>
</dbReference>
<keyword evidence="3" id="KW-1185">Reference proteome</keyword>
<keyword evidence="1" id="KW-0812">Transmembrane</keyword>
<feature type="transmembrane region" description="Helical" evidence="1">
    <location>
        <begin position="20"/>
        <end position="42"/>
    </location>
</feature>
<dbReference type="Proteomes" id="UP001270362">
    <property type="component" value="Unassembled WGS sequence"/>
</dbReference>
<evidence type="ECO:0000313" key="2">
    <source>
        <dbReference type="EMBL" id="KAK3692478.1"/>
    </source>
</evidence>
<protein>
    <submittedName>
        <fullName evidence="2">Uncharacterized protein</fullName>
    </submittedName>
</protein>
<keyword evidence="1" id="KW-0472">Membrane</keyword>
<feature type="transmembrane region" description="Helical" evidence="1">
    <location>
        <begin position="54"/>
        <end position="75"/>
    </location>
</feature>
<accession>A0AAE0XFK9</accession>
<reference evidence="2" key="1">
    <citation type="journal article" date="2023" name="Mol. Phylogenet. Evol.">
        <title>Genome-scale phylogeny and comparative genomics of the fungal order Sordariales.</title>
        <authorList>
            <person name="Hensen N."/>
            <person name="Bonometti L."/>
            <person name="Westerberg I."/>
            <person name="Brannstrom I.O."/>
            <person name="Guillou S."/>
            <person name="Cros-Aarteil S."/>
            <person name="Calhoun S."/>
            <person name="Haridas S."/>
            <person name="Kuo A."/>
            <person name="Mondo S."/>
            <person name="Pangilinan J."/>
            <person name="Riley R."/>
            <person name="LaButti K."/>
            <person name="Andreopoulos B."/>
            <person name="Lipzen A."/>
            <person name="Chen C."/>
            <person name="Yan M."/>
            <person name="Daum C."/>
            <person name="Ng V."/>
            <person name="Clum A."/>
            <person name="Steindorff A."/>
            <person name="Ohm R.A."/>
            <person name="Martin F."/>
            <person name="Silar P."/>
            <person name="Natvig D.O."/>
            <person name="Lalanne C."/>
            <person name="Gautier V."/>
            <person name="Ament-Velasquez S.L."/>
            <person name="Kruys A."/>
            <person name="Hutchinson M.I."/>
            <person name="Powell A.J."/>
            <person name="Barry K."/>
            <person name="Miller A.N."/>
            <person name="Grigoriev I.V."/>
            <person name="Debuchy R."/>
            <person name="Gladieux P."/>
            <person name="Hiltunen Thoren M."/>
            <person name="Johannesson H."/>
        </authorList>
    </citation>
    <scope>NUCLEOTIDE SEQUENCE</scope>
    <source>
        <strain evidence="2">CBS 314.62</strain>
    </source>
</reference>
<evidence type="ECO:0000313" key="3">
    <source>
        <dbReference type="Proteomes" id="UP001270362"/>
    </source>
</evidence>
<evidence type="ECO:0000256" key="1">
    <source>
        <dbReference type="SAM" id="Phobius"/>
    </source>
</evidence>
<keyword evidence="1" id="KW-1133">Transmembrane helix</keyword>
<organism evidence="2 3">
    <name type="scientific">Podospora appendiculata</name>
    <dbReference type="NCBI Taxonomy" id="314037"/>
    <lineage>
        <taxon>Eukaryota</taxon>
        <taxon>Fungi</taxon>
        <taxon>Dikarya</taxon>
        <taxon>Ascomycota</taxon>
        <taxon>Pezizomycotina</taxon>
        <taxon>Sordariomycetes</taxon>
        <taxon>Sordariomycetidae</taxon>
        <taxon>Sordariales</taxon>
        <taxon>Podosporaceae</taxon>
        <taxon>Podospora</taxon>
    </lineage>
</organism>
<dbReference type="AlphaFoldDB" id="A0AAE0XFK9"/>